<proteinExistence type="inferred from homology"/>
<dbReference type="GO" id="GO:0045735">
    <property type="term" value="F:nutrient reservoir activity"/>
    <property type="evidence" value="ECO:0007669"/>
    <property type="project" value="UniProtKB-KW"/>
</dbReference>
<dbReference type="Pfam" id="PF00190">
    <property type="entry name" value="Cupin_1"/>
    <property type="match status" value="2"/>
</dbReference>
<sequence>MAIDLLPPPQSPGLTVTNGEGGAYYVWTAAQFPLLSQANLGAGLLILHPHGFAIPHYEDSNKIGFVVDGIGKVGILLPNSTTEIVLAVKKGDTIAVPLGSVSWYYGGGPTSDLVIIFLGETSQSYTPGIFDYFFLAGTNGILGGFSNDIISKTYNFTSTEANSLTKSQTGTYIVKLRNGQNLPNPSNISSAKIVSYNLENAKPDLQVNNGGSLTTATAQNFPILDKIGLSAGLINLYNDSLLTPQFTVDSSNQLIYVTNGSGRVQIVGLNGQNVLDANAQKGQLFIVPKFFIAAKLAGEGGLKYINVVTSSKYV</sequence>
<dbReference type="Proteomes" id="UP001630127">
    <property type="component" value="Unassembled WGS sequence"/>
</dbReference>
<dbReference type="Gene3D" id="2.60.120.10">
    <property type="entry name" value="Jelly Rolls"/>
    <property type="match status" value="2"/>
</dbReference>
<evidence type="ECO:0000256" key="2">
    <source>
        <dbReference type="ARBA" id="ARBA00022761"/>
    </source>
</evidence>
<feature type="domain" description="Cupin type-1" evidence="5">
    <location>
        <begin position="196"/>
        <end position="312"/>
    </location>
</feature>
<keyword evidence="3" id="KW-0708">Seed storage protein</keyword>
<evidence type="ECO:0000313" key="6">
    <source>
        <dbReference type="EMBL" id="KAL3515626.1"/>
    </source>
</evidence>
<dbReference type="InterPro" id="IPR006044">
    <property type="entry name" value="11S_seedstore_pln"/>
</dbReference>
<dbReference type="InterPro" id="IPR006045">
    <property type="entry name" value="Cupin_1"/>
</dbReference>
<comment type="similarity">
    <text evidence="1">Belongs to the 11S seed storage protein (globulins) family.</text>
</comment>
<evidence type="ECO:0000256" key="1">
    <source>
        <dbReference type="ARBA" id="ARBA00007178"/>
    </source>
</evidence>
<reference evidence="6 7" key="1">
    <citation type="submission" date="2024-11" db="EMBL/GenBank/DDBJ databases">
        <title>A near-complete genome assembly of Cinchona calisaya.</title>
        <authorList>
            <person name="Lian D.C."/>
            <person name="Zhao X.W."/>
            <person name="Wei L."/>
        </authorList>
    </citation>
    <scope>NUCLEOTIDE SEQUENCE [LARGE SCALE GENOMIC DNA]</scope>
    <source>
        <tissue evidence="6">Nenye</tissue>
    </source>
</reference>
<protein>
    <recommendedName>
        <fullName evidence="5">Cupin type-1 domain-containing protein</fullName>
    </recommendedName>
</protein>
<feature type="domain" description="Cupin type-1" evidence="5">
    <location>
        <begin position="12"/>
        <end position="162"/>
    </location>
</feature>
<evidence type="ECO:0000313" key="7">
    <source>
        <dbReference type="Proteomes" id="UP001630127"/>
    </source>
</evidence>
<dbReference type="PANTHER" id="PTHR31189">
    <property type="entry name" value="OS03G0336100 PROTEIN-RELATED"/>
    <property type="match status" value="1"/>
</dbReference>
<dbReference type="PRINTS" id="PR00439">
    <property type="entry name" value="11SGLOBULIN"/>
</dbReference>
<evidence type="ECO:0000259" key="5">
    <source>
        <dbReference type="SMART" id="SM00835"/>
    </source>
</evidence>
<dbReference type="SUPFAM" id="SSF51182">
    <property type="entry name" value="RmlC-like cupins"/>
    <property type="match status" value="1"/>
</dbReference>
<name>A0ABD2Z821_9GENT</name>
<dbReference type="EMBL" id="JBJUIK010000010">
    <property type="protein sequence ID" value="KAL3515626.1"/>
    <property type="molecule type" value="Genomic_DNA"/>
</dbReference>
<dbReference type="AlphaFoldDB" id="A0ABD2Z821"/>
<dbReference type="InterPro" id="IPR014710">
    <property type="entry name" value="RmlC-like_jellyroll"/>
</dbReference>
<organism evidence="6 7">
    <name type="scientific">Cinchona calisaya</name>
    <dbReference type="NCBI Taxonomy" id="153742"/>
    <lineage>
        <taxon>Eukaryota</taxon>
        <taxon>Viridiplantae</taxon>
        <taxon>Streptophyta</taxon>
        <taxon>Embryophyta</taxon>
        <taxon>Tracheophyta</taxon>
        <taxon>Spermatophyta</taxon>
        <taxon>Magnoliopsida</taxon>
        <taxon>eudicotyledons</taxon>
        <taxon>Gunneridae</taxon>
        <taxon>Pentapetalae</taxon>
        <taxon>asterids</taxon>
        <taxon>lamiids</taxon>
        <taxon>Gentianales</taxon>
        <taxon>Rubiaceae</taxon>
        <taxon>Cinchonoideae</taxon>
        <taxon>Cinchoneae</taxon>
        <taxon>Cinchona</taxon>
    </lineage>
</organism>
<keyword evidence="4" id="KW-1015">Disulfide bond</keyword>
<evidence type="ECO:0000256" key="3">
    <source>
        <dbReference type="ARBA" id="ARBA00023129"/>
    </source>
</evidence>
<gene>
    <name evidence="6" type="ORF">ACH5RR_022528</name>
</gene>
<comment type="caution">
    <text evidence="6">The sequence shown here is derived from an EMBL/GenBank/DDBJ whole genome shotgun (WGS) entry which is preliminary data.</text>
</comment>
<dbReference type="CDD" id="cd02242">
    <property type="entry name" value="cupin_11S_legumin_N"/>
    <property type="match status" value="1"/>
</dbReference>
<accession>A0ABD2Z821</accession>
<dbReference type="InterPro" id="IPR011051">
    <property type="entry name" value="RmlC_Cupin_sf"/>
</dbReference>
<evidence type="ECO:0000256" key="4">
    <source>
        <dbReference type="ARBA" id="ARBA00023157"/>
    </source>
</evidence>
<keyword evidence="7" id="KW-1185">Reference proteome</keyword>
<dbReference type="InterPro" id="IPR050253">
    <property type="entry name" value="Seed_Storage-Functional"/>
</dbReference>
<dbReference type="SMART" id="SM00835">
    <property type="entry name" value="Cupin_1"/>
    <property type="match status" value="2"/>
</dbReference>
<dbReference type="PANTHER" id="PTHR31189:SF45">
    <property type="entry name" value="OS09G0552500 PROTEIN"/>
    <property type="match status" value="1"/>
</dbReference>
<keyword evidence="2" id="KW-0758">Storage protein</keyword>